<sequence length="156" mass="17755">MLKYNPDAHWSAAFYRNLNIIQYTDGRHIVNINRDDASGFRLDTMATHRLHCTLMVQGSETKTTYTDYVPKYKAVIQTTSYNFSKTETTLELCAGVVKPVGLFLKNPMQHVLDLEMLEESDELKSAFINPLTNQRKLIECIRVDGAADEGPSHEEV</sequence>
<dbReference type="InParanoid" id="A0A1X7VK91"/>
<reference evidence="1" key="1">
    <citation type="submission" date="2017-05" db="UniProtKB">
        <authorList>
            <consortium name="EnsemblMetazoa"/>
        </authorList>
    </citation>
    <scope>IDENTIFICATION</scope>
</reference>
<dbReference type="OrthoDB" id="5972848at2759"/>
<dbReference type="AlphaFoldDB" id="A0A1X7VK91"/>
<protein>
    <submittedName>
        <fullName evidence="1">Uncharacterized protein</fullName>
    </submittedName>
</protein>
<organism evidence="1">
    <name type="scientific">Amphimedon queenslandica</name>
    <name type="common">Sponge</name>
    <dbReference type="NCBI Taxonomy" id="400682"/>
    <lineage>
        <taxon>Eukaryota</taxon>
        <taxon>Metazoa</taxon>
        <taxon>Porifera</taxon>
        <taxon>Demospongiae</taxon>
        <taxon>Heteroscleromorpha</taxon>
        <taxon>Haplosclerida</taxon>
        <taxon>Niphatidae</taxon>
        <taxon>Amphimedon</taxon>
    </lineage>
</organism>
<name>A0A1X7VK91_AMPQE</name>
<proteinExistence type="predicted"/>
<evidence type="ECO:0000313" key="1">
    <source>
        <dbReference type="EnsemblMetazoa" id="Aqu2.1.40240_001"/>
    </source>
</evidence>
<accession>A0A1X7VK91</accession>
<dbReference type="EnsemblMetazoa" id="Aqu2.1.40240_001">
    <property type="protein sequence ID" value="Aqu2.1.40240_001"/>
    <property type="gene ID" value="Aqu2.1.40240"/>
</dbReference>